<reference evidence="1 2" key="1">
    <citation type="submission" date="2014-04" db="EMBL/GenBank/DDBJ databases">
        <authorList>
            <consortium name="DOE Joint Genome Institute"/>
            <person name="Kuo A."/>
            <person name="Kohler A."/>
            <person name="Nagy L.G."/>
            <person name="Floudas D."/>
            <person name="Copeland A."/>
            <person name="Barry K.W."/>
            <person name="Cichocki N."/>
            <person name="Veneault-Fourrey C."/>
            <person name="LaButti K."/>
            <person name="Lindquist E.A."/>
            <person name="Lipzen A."/>
            <person name="Lundell T."/>
            <person name="Morin E."/>
            <person name="Murat C."/>
            <person name="Sun H."/>
            <person name="Tunlid A."/>
            <person name="Henrissat B."/>
            <person name="Grigoriev I.V."/>
            <person name="Hibbett D.S."/>
            <person name="Martin F."/>
            <person name="Nordberg H.P."/>
            <person name="Cantor M.N."/>
            <person name="Hua S.X."/>
        </authorList>
    </citation>
    <scope>NUCLEOTIDE SEQUENCE [LARGE SCALE GENOMIC DNA]</scope>
    <source>
        <strain evidence="1 2">LaAM-08-1</strain>
    </source>
</reference>
<dbReference type="Proteomes" id="UP000054477">
    <property type="component" value="Unassembled WGS sequence"/>
</dbReference>
<sequence>MLLHPYLFRWTQCALKANARTIDSPWCKVSSAISSSPWLHRFPSSLYPRYTPLSSLQVIGLIKGKGVAFQDIESFLKRHSKLRFLALSRITIPNPTPQLRKPIVPKLHTLEAPTNL</sequence>
<evidence type="ECO:0000313" key="2">
    <source>
        <dbReference type="Proteomes" id="UP000054477"/>
    </source>
</evidence>
<dbReference type="AlphaFoldDB" id="A0A0C9WP44"/>
<keyword evidence="2" id="KW-1185">Reference proteome</keyword>
<organism evidence="1 2">
    <name type="scientific">Laccaria amethystina LaAM-08-1</name>
    <dbReference type="NCBI Taxonomy" id="1095629"/>
    <lineage>
        <taxon>Eukaryota</taxon>
        <taxon>Fungi</taxon>
        <taxon>Dikarya</taxon>
        <taxon>Basidiomycota</taxon>
        <taxon>Agaricomycotina</taxon>
        <taxon>Agaricomycetes</taxon>
        <taxon>Agaricomycetidae</taxon>
        <taxon>Agaricales</taxon>
        <taxon>Agaricineae</taxon>
        <taxon>Hydnangiaceae</taxon>
        <taxon>Laccaria</taxon>
    </lineage>
</organism>
<evidence type="ECO:0000313" key="1">
    <source>
        <dbReference type="EMBL" id="KIJ92515.1"/>
    </source>
</evidence>
<dbReference type="OrthoDB" id="2635672at2759"/>
<gene>
    <name evidence="1" type="ORF">K443DRAFT_430450</name>
</gene>
<protein>
    <submittedName>
        <fullName evidence="1">Uncharacterized protein</fullName>
    </submittedName>
</protein>
<reference evidence="2" key="2">
    <citation type="submission" date="2015-01" db="EMBL/GenBank/DDBJ databases">
        <title>Evolutionary Origins and Diversification of the Mycorrhizal Mutualists.</title>
        <authorList>
            <consortium name="DOE Joint Genome Institute"/>
            <consortium name="Mycorrhizal Genomics Consortium"/>
            <person name="Kohler A."/>
            <person name="Kuo A."/>
            <person name="Nagy L.G."/>
            <person name="Floudas D."/>
            <person name="Copeland A."/>
            <person name="Barry K.W."/>
            <person name="Cichocki N."/>
            <person name="Veneault-Fourrey C."/>
            <person name="LaButti K."/>
            <person name="Lindquist E.A."/>
            <person name="Lipzen A."/>
            <person name="Lundell T."/>
            <person name="Morin E."/>
            <person name="Murat C."/>
            <person name="Riley R."/>
            <person name="Ohm R."/>
            <person name="Sun H."/>
            <person name="Tunlid A."/>
            <person name="Henrissat B."/>
            <person name="Grigoriev I.V."/>
            <person name="Hibbett D.S."/>
            <person name="Martin F."/>
        </authorList>
    </citation>
    <scope>NUCLEOTIDE SEQUENCE [LARGE SCALE GENOMIC DNA]</scope>
    <source>
        <strain evidence="2">LaAM-08-1</strain>
    </source>
</reference>
<dbReference type="EMBL" id="KN838904">
    <property type="protein sequence ID" value="KIJ92515.1"/>
    <property type="molecule type" value="Genomic_DNA"/>
</dbReference>
<proteinExistence type="predicted"/>
<accession>A0A0C9WP44</accession>
<name>A0A0C9WP44_9AGAR</name>
<dbReference type="HOGENOM" id="CLU_2097268_0_0_1"/>